<dbReference type="GO" id="GO:0009755">
    <property type="term" value="P:hormone-mediated signaling pathway"/>
    <property type="evidence" value="ECO:0007669"/>
    <property type="project" value="TreeGrafter"/>
</dbReference>
<dbReference type="InterPro" id="IPR056177">
    <property type="entry name" value="CRF-BP_N"/>
</dbReference>
<comment type="subcellular location">
    <subcellularLocation>
        <location evidence="1">Secreted</location>
    </subcellularLocation>
</comment>
<comment type="caution">
    <text evidence="8">The sequence shown here is derived from an EMBL/GenBank/DDBJ whole genome shotgun (WGS) entry which is preliminary data.</text>
</comment>
<dbReference type="PANTHER" id="PTHR10278:SF0">
    <property type="entry name" value="CORTICOTROPIN-RELEASING FACTOR-BINDING PROTEIN"/>
    <property type="match status" value="1"/>
</dbReference>
<organism evidence="8 9">
    <name type="scientific">Cloeon dipterum</name>
    <dbReference type="NCBI Taxonomy" id="197152"/>
    <lineage>
        <taxon>Eukaryota</taxon>
        <taxon>Metazoa</taxon>
        <taxon>Ecdysozoa</taxon>
        <taxon>Arthropoda</taxon>
        <taxon>Hexapoda</taxon>
        <taxon>Insecta</taxon>
        <taxon>Pterygota</taxon>
        <taxon>Palaeoptera</taxon>
        <taxon>Ephemeroptera</taxon>
        <taxon>Pisciforma</taxon>
        <taxon>Baetidae</taxon>
        <taxon>Cloeon</taxon>
    </lineage>
</organism>
<keyword evidence="9" id="KW-1185">Reference proteome</keyword>
<evidence type="ECO:0000259" key="6">
    <source>
        <dbReference type="Pfam" id="PF05428"/>
    </source>
</evidence>
<dbReference type="GO" id="GO:0051424">
    <property type="term" value="F:corticotropin-releasing hormone binding"/>
    <property type="evidence" value="ECO:0007669"/>
    <property type="project" value="InterPro"/>
</dbReference>
<accession>A0A8S1CCS7</accession>
<evidence type="ECO:0000313" key="8">
    <source>
        <dbReference type="EMBL" id="CAB3369546.1"/>
    </source>
</evidence>
<keyword evidence="2" id="KW-0964">Secreted</keyword>
<keyword evidence="3" id="KW-0732">Signal</keyword>
<proteinExistence type="predicted"/>
<dbReference type="Proteomes" id="UP000494165">
    <property type="component" value="Unassembled WGS sequence"/>
</dbReference>
<evidence type="ECO:0008006" key="10">
    <source>
        <dbReference type="Google" id="ProtNLM"/>
    </source>
</evidence>
<evidence type="ECO:0000259" key="7">
    <source>
        <dbReference type="Pfam" id="PF23541"/>
    </source>
</evidence>
<dbReference type="Pfam" id="PF23541">
    <property type="entry name" value="CRF-BP_C"/>
    <property type="match status" value="1"/>
</dbReference>
<evidence type="ECO:0000256" key="3">
    <source>
        <dbReference type="ARBA" id="ARBA00022729"/>
    </source>
</evidence>
<sequence length="371" mass="40346">MLLQLCYRLSFVFPFRVKKMTAFPQLAIFLSFFSAVSLALPAAPVDSSKVTTPSNNQNLSVKSGILGLTLPSSFVEKRTRRSAEHIITDCMTVASEEGNYYFKGDTGGEVCGLYLLTDPDRRVHLTLSYVDVPCLQGGLVALFDGWELNREYFPAEEDHPLPMRRRFIETCNGAPAEESTSGLRGVAAAPSAFGQQKRSLMSYQNAALVQFRVPQKSRGFTVSVRFPRNPAPCNILLEGTADVYTLRNYGKSVNCSLASLFPARVTVLSLSVGMTNTKRNLEMEIGTIHKCEKRGLTDYVEVGGSEGLDTRHLALADSICGLDSRPGSTEETVLCGVTAVRLVSSGEFDNAVTVAVRPASEEDMAAVVCGL</sequence>
<evidence type="ECO:0000256" key="2">
    <source>
        <dbReference type="ARBA" id="ARBA00022525"/>
    </source>
</evidence>
<reference evidence="8 9" key="1">
    <citation type="submission" date="2020-04" db="EMBL/GenBank/DDBJ databases">
        <authorList>
            <person name="Alioto T."/>
            <person name="Alioto T."/>
            <person name="Gomez Garrido J."/>
        </authorList>
    </citation>
    <scope>NUCLEOTIDE SEQUENCE [LARGE SCALE GENOMIC DNA]</scope>
</reference>
<evidence type="ECO:0000256" key="1">
    <source>
        <dbReference type="ARBA" id="ARBA00004613"/>
    </source>
</evidence>
<gene>
    <name evidence="8" type="ORF">CLODIP_2_CD02601</name>
</gene>
<dbReference type="OrthoDB" id="10056927at2759"/>
<dbReference type="GO" id="GO:0005615">
    <property type="term" value="C:extracellular space"/>
    <property type="evidence" value="ECO:0007669"/>
    <property type="project" value="TreeGrafter"/>
</dbReference>
<evidence type="ECO:0000256" key="4">
    <source>
        <dbReference type="ARBA" id="ARBA00023157"/>
    </source>
</evidence>
<name>A0A8S1CCS7_9INSE</name>
<protein>
    <recommendedName>
        <fullName evidence="10">Corticotropin-releasing factor-binding protein</fullName>
    </recommendedName>
</protein>
<feature type="domain" description="Corticotropin-releasing factor binding protein N-terminal" evidence="6">
    <location>
        <begin position="89"/>
        <end position="186"/>
    </location>
</feature>
<keyword evidence="4" id="KW-1015">Disulfide bond</keyword>
<keyword evidence="5" id="KW-0325">Glycoprotein</keyword>
<dbReference type="InterPro" id="IPR056178">
    <property type="entry name" value="CRF-BP_C"/>
</dbReference>
<dbReference type="InterPro" id="IPR008435">
    <property type="entry name" value="CRF-bd"/>
</dbReference>
<evidence type="ECO:0000313" key="9">
    <source>
        <dbReference type="Proteomes" id="UP000494165"/>
    </source>
</evidence>
<dbReference type="EMBL" id="CADEPI010000046">
    <property type="protein sequence ID" value="CAB3369546.1"/>
    <property type="molecule type" value="Genomic_DNA"/>
</dbReference>
<dbReference type="AlphaFoldDB" id="A0A8S1CCS7"/>
<dbReference type="Pfam" id="PF05428">
    <property type="entry name" value="CRF-BP_N"/>
    <property type="match status" value="1"/>
</dbReference>
<dbReference type="GO" id="GO:0051460">
    <property type="term" value="P:negative regulation of corticotropin secretion"/>
    <property type="evidence" value="ECO:0007669"/>
    <property type="project" value="TreeGrafter"/>
</dbReference>
<evidence type="ECO:0000256" key="5">
    <source>
        <dbReference type="ARBA" id="ARBA00023180"/>
    </source>
</evidence>
<dbReference type="PANTHER" id="PTHR10278">
    <property type="entry name" value="CORTICOTROPIN-RELEASING FACTOR-BINDING PROTEIN"/>
    <property type="match status" value="1"/>
</dbReference>
<feature type="domain" description="Corticotropin-releasing factor binding protein C-terminal" evidence="7">
    <location>
        <begin position="244"/>
        <end position="360"/>
    </location>
</feature>